<dbReference type="eggNOG" id="KOG1426">
    <property type="taxonomic scope" value="Eukaryota"/>
</dbReference>
<dbReference type="VEuPathDB" id="FungiDB:H310_10434"/>
<gene>
    <name evidence="5" type="ORF">H310_10434</name>
</gene>
<dbReference type="GeneID" id="20087484"/>
<dbReference type="PRINTS" id="PR00633">
    <property type="entry name" value="RCCNDNSATION"/>
</dbReference>
<dbReference type="CDD" id="cd00051">
    <property type="entry name" value="EFh"/>
    <property type="match status" value="1"/>
</dbReference>
<dbReference type="PANTHER" id="PTHR22870:SF408">
    <property type="entry name" value="OS09G0560450 PROTEIN"/>
    <property type="match status" value="1"/>
</dbReference>
<feature type="repeat" description="RCC1" evidence="3">
    <location>
        <begin position="277"/>
        <end position="333"/>
    </location>
</feature>
<dbReference type="PROSITE" id="PS50012">
    <property type="entry name" value="RCC1_3"/>
    <property type="match status" value="6"/>
</dbReference>
<dbReference type="EMBL" id="KI913977">
    <property type="protein sequence ID" value="ETV96254.1"/>
    <property type="molecule type" value="Genomic_DNA"/>
</dbReference>
<dbReference type="Pfam" id="PF25390">
    <property type="entry name" value="WD40_RLD"/>
    <property type="match status" value="1"/>
</dbReference>
<dbReference type="SUPFAM" id="SSF47473">
    <property type="entry name" value="EF-hand"/>
    <property type="match status" value="1"/>
</dbReference>
<dbReference type="PROSITE" id="PS00626">
    <property type="entry name" value="RCC1_2"/>
    <property type="match status" value="1"/>
</dbReference>
<feature type="repeat" description="RCC1" evidence="3">
    <location>
        <begin position="468"/>
        <end position="534"/>
    </location>
</feature>
<dbReference type="InterPro" id="IPR018247">
    <property type="entry name" value="EF_Hand_1_Ca_BS"/>
</dbReference>
<sequence>MGGKFSQIHYRERDTAVLSDFALLAQWWGKPELDIVSAQLRRISFNFCLTREHFQEMLCLHHNDLFRHIVHRWFDHFKNTDSSTIINGLEFVAALAIASPGTGKLAEKVAFVFDLFDFDQSGCLTKDELMILLKSSVRGLTKLTQGLGLQLSKLCPMAQIEDLASVCFRHCGLDPSDDLRRDGFVHWVQCTPKLTSLLKCYVPKDKLSREEAAASIQRVARGMLGRNFVDELRLHKQMLQHQELDVAASKIQEAMMNRKKRQDTIRRSKVERNALSGALYSFGANTHGLLGHEFHDLDKPVKDPKLNLFFKHADLRVVSVASSLVHAAAVTSTGVAYTWGACTPGAFGTVQVKGTEGGSHHDVVRPCPQRVDDLTGVQVTSMSLGARHSMALTADGAVYSWGSSEFGQLGHGDLVNNELYQHQFDQHTGRSYPVIDLPLRLDKSLFDDVKIKQIACGYYFSVALAEDGCVYTWGEGSDGQLGLGLSDDFYVGCLDDFIHQSNFTYMPTPQYVNLDEPIGHVAVGGNHVFAVSRNHRAVFEWGAAFRRDGDPIYSPTRNDALSSLYVKSISVGKDFALAIAGCVYVKLPSCECMYALAATFGTQPADLYVGLSASLVAAGVPRAKAAYAIKEEWSQKVVYVDRGKPSGAWVTVQIDSDGSSEPFTVACVASSFGPVFQGGVWFAGECFFTPQKLSSLKYFVRPEEIQGKVVVLHVEETDLPVHDPDDDVSIVVERLMVMMVDKVKDAQECGAMGVVIVFSFMADAFSLATEESFDFHIPSVMLSASAGARLLAYIGEHKQSSARIQLQLYHHDDTLGEQLLSIQQAGAVAVIVGQNAIDLKPQRLDESVFAGLGNAVAHSKQMRIPVLSVSHEVVGLAIKSLYHSMIQDAFAEIGMSSFGDVYAWGAGDHGVLGLGDMDNDRKFTHGYDALSNTTYPLAKHPQVVDALVQTRIVKVSCGPQHAAAVSDTGDLYTWGSTAHGKLGHQGPVDHTDETTPQLVAALHSVNVLDVACGPEYTLVVTAMTDSTGPMETVAL</sequence>
<dbReference type="Pfam" id="PF00415">
    <property type="entry name" value="RCC1"/>
    <property type="match status" value="2"/>
</dbReference>
<keyword evidence="2" id="KW-0106">Calcium</keyword>
<dbReference type="AlphaFoldDB" id="A0A024TQH2"/>
<feature type="repeat" description="RCC1" evidence="3">
    <location>
        <begin position="396"/>
        <end position="467"/>
    </location>
</feature>
<dbReference type="GO" id="GO:0005509">
    <property type="term" value="F:calcium ion binding"/>
    <property type="evidence" value="ECO:0007669"/>
    <property type="project" value="InterPro"/>
</dbReference>
<name>A0A024TQH2_9STRA</name>
<dbReference type="Gene3D" id="3.50.30.30">
    <property type="match status" value="1"/>
</dbReference>
<evidence type="ECO:0000256" key="3">
    <source>
        <dbReference type="PROSITE-ProRule" id="PRU00235"/>
    </source>
</evidence>
<dbReference type="InterPro" id="IPR009091">
    <property type="entry name" value="RCC1/BLIP-II"/>
</dbReference>
<dbReference type="InterPro" id="IPR058923">
    <property type="entry name" value="RCC1-like_dom"/>
</dbReference>
<evidence type="ECO:0000259" key="4">
    <source>
        <dbReference type="PROSITE" id="PS50222"/>
    </source>
</evidence>
<dbReference type="InterPro" id="IPR002048">
    <property type="entry name" value="EF_hand_dom"/>
</dbReference>
<accession>A0A024TQH2</accession>
<reference evidence="5" key="1">
    <citation type="submission" date="2013-12" db="EMBL/GenBank/DDBJ databases">
        <title>The Genome Sequence of Aphanomyces invadans NJM9701.</title>
        <authorList>
            <consortium name="The Broad Institute Genomics Platform"/>
            <person name="Russ C."/>
            <person name="Tyler B."/>
            <person name="van West P."/>
            <person name="Dieguez-Uribeondo J."/>
            <person name="Young S.K."/>
            <person name="Zeng Q."/>
            <person name="Gargeya S."/>
            <person name="Fitzgerald M."/>
            <person name="Abouelleil A."/>
            <person name="Alvarado L."/>
            <person name="Chapman S.B."/>
            <person name="Gainer-Dewar J."/>
            <person name="Goldberg J."/>
            <person name="Griggs A."/>
            <person name="Gujja S."/>
            <person name="Hansen M."/>
            <person name="Howarth C."/>
            <person name="Imamovic A."/>
            <person name="Ireland A."/>
            <person name="Larimer J."/>
            <person name="McCowan C."/>
            <person name="Murphy C."/>
            <person name="Pearson M."/>
            <person name="Poon T.W."/>
            <person name="Priest M."/>
            <person name="Roberts A."/>
            <person name="Saif S."/>
            <person name="Shea T."/>
            <person name="Sykes S."/>
            <person name="Wortman J."/>
            <person name="Nusbaum C."/>
            <person name="Birren B."/>
        </authorList>
    </citation>
    <scope>NUCLEOTIDE SEQUENCE [LARGE SCALE GENOMIC DNA]</scope>
    <source>
        <strain evidence="5">NJM9701</strain>
    </source>
</reference>
<keyword evidence="1" id="KW-0677">Repeat</keyword>
<dbReference type="Gene3D" id="2.130.10.30">
    <property type="entry name" value="Regulator of chromosome condensation 1/beta-lactamase-inhibitor protein II"/>
    <property type="match status" value="3"/>
</dbReference>
<evidence type="ECO:0000313" key="5">
    <source>
        <dbReference type="EMBL" id="ETV96254.1"/>
    </source>
</evidence>
<dbReference type="OrthoDB" id="191686at2759"/>
<dbReference type="Gene3D" id="1.10.238.10">
    <property type="entry name" value="EF-hand"/>
    <property type="match status" value="1"/>
</dbReference>
<dbReference type="SUPFAM" id="SSF50985">
    <property type="entry name" value="RCC1/BLIP-II"/>
    <property type="match status" value="2"/>
</dbReference>
<feature type="domain" description="EF-hand" evidence="4">
    <location>
        <begin position="104"/>
        <end position="139"/>
    </location>
</feature>
<dbReference type="InterPro" id="IPR000408">
    <property type="entry name" value="Reg_chr_condens"/>
</dbReference>
<proteinExistence type="predicted"/>
<dbReference type="PROSITE" id="PS00018">
    <property type="entry name" value="EF_HAND_1"/>
    <property type="match status" value="1"/>
</dbReference>
<protein>
    <recommendedName>
        <fullName evidence="4">EF-hand domain-containing protein</fullName>
    </recommendedName>
</protein>
<dbReference type="PROSITE" id="PS50222">
    <property type="entry name" value="EF_HAND_2"/>
    <property type="match status" value="1"/>
</dbReference>
<dbReference type="InterPro" id="IPR051210">
    <property type="entry name" value="Ub_ligase/GEF_domain"/>
</dbReference>
<evidence type="ECO:0000256" key="1">
    <source>
        <dbReference type="ARBA" id="ARBA00022737"/>
    </source>
</evidence>
<feature type="repeat" description="RCC1" evidence="3">
    <location>
        <begin position="334"/>
        <end position="395"/>
    </location>
</feature>
<dbReference type="PANTHER" id="PTHR22870">
    <property type="entry name" value="REGULATOR OF CHROMOSOME CONDENSATION"/>
    <property type="match status" value="1"/>
</dbReference>
<dbReference type="PROSITE" id="PS50096">
    <property type="entry name" value="IQ"/>
    <property type="match status" value="1"/>
</dbReference>
<feature type="repeat" description="RCC1" evidence="3">
    <location>
        <begin position="969"/>
        <end position="1023"/>
    </location>
</feature>
<organism evidence="5">
    <name type="scientific">Aphanomyces invadans</name>
    <dbReference type="NCBI Taxonomy" id="157072"/>
    <lineage>
        <taxon>Eukaryota</taxon>
        <taxon>Sar</taxon>
        <taxon>Stramenopiles</taxon>
        <taxon>Oomycota</taxon>
        <taxon>Saprolegniomycetes</taxon>
        <taxon>Saprolegniales</taxon>
        <taxon>Verrucalvaceae</taxon>
        <taxon>Aphanomyces</taxon>
    </lineage>
</organism>
<dbReference type="STRING" id="157072.A0A024TQH2"/>
<evidence type="ECO:0000256" key="2">
    <source>
        <dbReference type="ARBA" id="ARBA00022837"/>
    </source>
</evidence>
<dbReference type="RefSeq" id="XP_008875046.1">
    <property type="nucleotide sequence ID" value="XM_008876824.1"/>
</dbReference>
<feature type="repeat" description="RCC1" evidence="3">
    <location>
        <begin position="899"/>
        <end position="968"/>
    </location>
</feature>
<dbReference type="InterPro" id="IPR011992">
    <property type="entry name" value="EF-hand-dom_pair"/>
</dbReference>